<accession>A0ACC2PAK0</accession>
<comment type="caution">
    <text evidence="1">The sequence shown here is derived from an EMBL/GenBank/DDBJ whole genome shotgun (WGS) entry which is preliminary data.</text>
</comment>
<dbReference type="Proteomes" id="UP001239111">
    <property type="component" value="Chromosome 2"/>
</dbReference>
<sequence length="318" mass="35139">MKTFDGLAGWNSLIWFFTVVGLPITIPWLINHITDLVMFKQRKRALQGKVVLITGASSGLGEALAHAFYGCGCKLILVARRTQELQRVKDALMSKHQEVKTHTPTIHPLDLSEINSISAEVAKIFKYHGRIDILINNAGISYRGEIADTKIDVDTKLMLVNYFGQIALTKAVIPGMIKQNLGHIVCVSSIQGKIAIPLRSAYAASKHALQAWCDSARAELSTKNIEVTVVSPGYIHTALSLNALTGSGQKYGVMDETTKNGYSPDYIADKILHAIVKGQKEITIANFAQKIAILLRVVSPSLYFYVMQNRAQRFMKKK</sequence>
<reference evidence="1" key="1">
    <citation type="submission" date="2023-04" db="EMBL/GenBank/DDBJ databases">
        <title>A chromosome-level genome assembly of the parasitoid wasp Eretmocerus hayati.</title>
        <authorList>
            <person name="Zhong Y."/>
            <person name="Liu S."/>
            <person name="Liu Y."/>
        </authorList>
    </citation>
    <scope>NUCLEOTIDE SEQUENCE</scope>
    <source>
        <strain evidence="1">ZJU_SS_LIU_2023</strain>
    </source>
</reference>
<gene>
    <name evidence="1" type="ORF">QAD02_015381</name>
</gene>
<keyword evidence="2" id="KW-1185">Reference proteome</keyword>
<dbReference type="EMBL" id="CM056742">
    <property type="protein sequence ID" value="KAJ8679594.1"/>
    <property type="molecule type" value="Genomic_DNA"/>
</dbReference>
<name>A0ACC2PAK0_9HYME</name>
<organism evidence="1 2">
    <name type="scientific">Eretmocerus hayati</name>
    <dbReference type="NCBI Taxonomy" id="131215"/>
    <lineage>
        <taxon>Eukaryota</taxon>
        <taxon>Metazoa</taxon>
        <taxon>Ecdysozoa</taxon>
        <taxon>Arthropoda</taxon>
        <taxon>Hexapoda</taxon>
        <taxon>Insecta</taxon>
        <taxon>Pterygota</taxon>
        <taxon>Neoptera</taxon>
        <taxon>Endopterygota</taxon>
        <taxon>Hymenoptera</taxon>
        <taxon>Apocrita</taxon>
        <taxon>Proctotrupomorpha</taxon>
        <taxon>Chalcidoidea</taxon>
        <taxon>Aphelinidae</taxon>
        <taxon>Aphelininae</taxon>
        <taxon>Eretmocerus</taxon>
    </lineage>
</organism>
<protein>
    <submittedName>
        <fullName evidence="1">Uncharacterized protein</fullName>
    </submittedName>
</protein>
<evidence type="ECO:0000313" key="2">
    <source>
        <dbReference type="Proteomes" id="UP001239111"/>
    </source>
</evidence>
<evidence type="ECO:0000313" key="1">
    <source>
        <dbReference type="EMBL" id="KAJ8679594.1"/>
    </source>
</evidence>
<proteinExistence type="predicted"/>